<proteinExistence type="predicted"/>
<organism evidence="2 3">
    <name type="scientific">Sulfurospirillum deleyianum (strain ATCC 51133 / DSM 6946 / 5175)</name>
    <dbReference type="NCBI Taxonomy" id="525898"/>
    <lineage>
        <taxon>Bacteria</taxon>
        <taxon>Pseudomonadati</taxon>
        <taxon>Campylobacterota</taxon>
        <taxon>Epsilonproteobacteria</taxon>
        <taxon>Campylobacterales</taxon>
        <taxon>Sulfurospirillaceae</taxon>
        <taxon>Sulfurospirillum</taxon>
    </lineage>
</organism>
<feature type="chain" id="PRO_5003021248" description="Lipoprotein" evidence="1">
    <location>
        <begin position="20"/>
        <end position="155"/>
    </location>
</feature>
<keyword evidence="3" id="KW-1185">Reference proteome</keyword>
<reference evidence="2 3" key="2">
    <citation type="journal article" date="2010" name="Stand. Genomic Sci.">
        <title>Complete genome sequence of Sulfurospirillum deleyianum type strain (5175).</title>
        <authorList>
            <person name="Sikorski J."/>
            <person name="Lapidus A."/>
            <person name="Copeland A."/>
            <person name="Glavina Del Rio T."/>
            <person name="Nolan M."/>
            <person name="Lucas S."/>
            <person name="Chen F."/>
            <person name="Tice H."/>
            <person name="Cheng J.F."/>
            <person name="Saunders E."/>
            <person name="Bruce D."/>
            <person name="Goodwin L."/>
            <person name="Pitluck S."/>
            <person name="Ovchinnikova G."/>
            <person name="Pati A."/>
            <person name="Ivanova N."/>
            <person name="Mavromatis K."/>
            <person name="Chen A."/>
            <person name="Palaniappan K."/>
            <person name="Chain P."/>
            <person name="Land M."/>
            <person name="Hauser L."/>
            <person name="Chang Y.J."/>
            <person name="Jeffries C.D."/>
            <person name="Brettin T."/>
            <person name="Detter J.C."/>
            <person name="Han C."/>
            <person name="Rohde M."/>
            <person name="Lang E."/>
            <person name="Spring S."/>
            <person name="Goker M."/>
            <person name="Bristow J."/>
            <person name="Eisen J.A."/>
            <person name="Markowitz V."/>
            <person name="Hugenholtz P."/>
            <person name="Kyrpides N.C."/>
            <person name="Klenk H.P."/>
        </authorList>
    </citation>
    <scope>NUCLEOTIDE SEQUENCE [LARGE SCALE GENOMIC DNA]</scope>
    <source>
        <strain evidence="3">ATCC 51133 / DSM 6946 / 5175</strain>
    </source>
</reference>
<dbReference type="Proteomes" id="UP000002222">
    <property type="component" value="Chromosome"/>
</dbReference>
<keyword evidence="1" id="KW-0732">Signal</keyword>
<evidence type="ECO:0000256" key="1">
    <source>
        <dbReference type="SAM" id="SignalP"/>
    </source>
</evidence>
<dbReference type="AlphaFoldDB" id="D1B385"/>
<dbReference type="HOGENOM" id="CLU_1694618_0_0_7"/>
<dbReference type="OrthoDB" id="5339483at2"/>
<accession>D1B385</accession>
<dbReference type="KEGG" id="sdl:Sdel_1539"/>
<feature type="signal peptide" evidence="1">
    <location>
        <begin position="1"/>
        <end position="19"/>
    </location>
</feature>
<protein>
    <recommendedName>
        <fullName evidence="4">Lipoprotein</fullName>
    </recommendedName>
</protein>
<evidence type="ECO:0000313" key="2">
    <source>
        <dbReference type="EMBL" id="ACZ12555.1"/>
    </source>
</evidence>
<dbReference type="EMBL" id="CP001816">
    <property type="protein sequence ID" value="ACZ12555.1"/>
    <property type="molecule type" value="Genomic_DNA"/>
</dbReference>
<gene>
    <name evidence="2" type="ordered locus">Sdel_1539</name>
</gene>
<name>D1B385_SULD5</name>
<dbReference type="STRING" id="525898.Sdel_1539"/>
<sequence>MKYILMLLSLLFFMGCAPKIVDMATINPAIKPLPNQTLAVYDESMDAILFYEFSQKEGLLMQQTWGKILPFRVEFMDLWMTGLGHDIKRLTSNHAEEIRPALMYNAKIQGLKTLHVNQKDYLIETDFAEQMVDVIEQYEEKMKRYERDRKFPFLL</sequence>
<evidence type="ECO:0000313" key="3">
    <source>
        <dbReference type="Proteomes" id="UP000002222"/>
    </source>
</evidence>
<reference evidence="3" key="1">
    <citation type="submission" date="2009-11" db="EMBL/GenBank/DDBJ databases">
        <title>The complete genome of Sulfurospirillum deleyianum DSM 6946.</title>
        <authorList>
            <consortium name="US DOE Joint Genome Institute (JGI-PGF)"/>
            <person name="Lucas S."/>
            <person name="Copeland A."/>
            <person name="Lapidus A."/>
            <person name="Glavina del Rio T."/>
            <person name="Dalin E."/>
            <person name="Tice H."/>
            <person name="Bruce D."/>
            <person name="Goodwin L."/>
            <person name="Pitluck S."/>
            <person name="Kyrpides N."/>
            <person name="Mavromatis K."/>
            <person name="Ivanova N."/>
            <person name="Ovchinnikova G."/>
            <person name="Munk A.C."/>
            <person name="Lu M."/>
            <person name="Brettin T."/>
            <person name="Detter J.C."/>
            <person name="Han C."/>
            <person name="Tapia R."/>
            <person name="Larimer F."/>
            <person name="Land M."/>
            <person name="Hauser L."/>
            <person name="Markowitz V."/>
            <person name="Cheng J.F."/>
            <person name="Hugenholtz P."/>
            <person name="Woyke T."/>
            <person name="Wu D."/>
            <person name="Aumann P."/>
            <person name="Schneider S."/>
            <person name="Lang E."/>
            <person name="Spring S."/>
            <person name="Klenk H.P."/>
            <person name="Eisen J.A."/>
        </authorList>
    </citation>
    <scope>NUCLEOTIDE SEQUENCE [LARGE SCALE GENOMIC DNA]</scope>
    <source>
        <strain evidence="3">ATCC 51133 / DSM 6946 / 5175</strain>
    </source>
</reference>
<dbReference type="RefSeq" id="WP_012857305.1">
    <property type="nucleotide sequence ID" value="NC_013512.1"/>
</dbReference>
<dbReference type="PROSITE" id="PS51257">
    <property type="entry name" value="PROKAR_LIPOPROTEIN"/>
    <property type="match status" value="1"/>
</dbReference>
<evidence type="ECO:0008006" key="4">
    <source>
        <dbReference type="Google" id="ProtNLM"/>
    </source>
</evidence>